<evidence type="ECO:0000256" key="6">
    <source>
        <dbReference type="SAM" id="Phobius"/>
    </source>
</evidence>
<feature type="transmembrane region" description="Helical" evidence="6">
    <location>
        <begin position="189"/>
        <end position="208"/>
    </location>
</feature>
<dbReference type="PANTHER" id="PTHR33545:SF5">
    <property type="entry name" value="UPF0750 MEMBRANE PROTEIN YITT"/>
    <property type="match status" value="1"/>
</dbReference>
<evidence type="ECO:0000313" key="7">
    <source>
        <dbReference type="EMBL" id="PMD05318.1"/>
    </source>
</evidence>
<gene>
    <name evidence="7" type="ORF">CJ199_08180</name>
</gene>
<protein>
    <recommendedName>
        <fullName evidence="9">YitT family protein</fullName>
    </recommendedName>
</protein>
<dbReference type="RefSeq" id="WP_102239257.1">
    <property type="nucleotide sequence ID" value="NZ_PNHK01000003.1"/>
</dbReference>
<proteinExistence type="predicted"/>
<feature type="transmembrane region" description="Helical" evidence="6">
    <location>
        <begin position="69"/>
        <end position="90"/>
    </location>
</feature>
<feature type="transmembrane region" description="Helical" evidence="6">
    <location>
        <begin position="97"/>
        <end position="118"/>
    </location>
</feature>
<keyword evidence="5 6" id="KW-0472">Membrane</keyword>
<dbReference type="OrthoDB" id="3296441at2"/>
<keyword evidence="2" id="KW-1003">Cell membrane</keyword>
<dbReference type="Pfam" id="PF02588">
    <property type="entry name" value="YitT_membrane"/>
    <property type="match status" value="1"/>
</dbReference>
<feature type="transmembrane region" description="Helical" evidence="6">
    <location>
        <begin position="32"/>
        <end position="49"/>
    </location>
</feature>
<keyword evidence="3 6" id="KW-0812">Transmembrane</keyword>
<reference evidence="7 8" key="1">
    <citation type="submission" date="2017-09" db="EMBL/GenBank/DDBJ databases">
        <title>Bacterial strain isolated from the female urinary microbiota.</title>
        <authorList>
            <person name="Thomas-White K."/>
            <person name="Kumar N."/>
            <person name="Forster S."/>
            <person name="Putonti C."/>
            <person name="Lawley T."/>
            <person name="Wolfe A.J."/>
        </authorList>
    </citation>
    <scope>NUCLEOTIDE SEQUENCE [LARGE SCALE GENOMIC DNA]</scope>
    <source>
        <strain evidence="7 8">UMB1301</strain>
    </source>
</reference>
<dbReference type="InterPro" id="IPR003740">
    <property type="entry name" value="YitT"/>
</dbReference>
<evidence type="ECO:0000256" key="1">
    <source>
        <dbReference type="ARBA" id="ARBA00004651"/>
    </source>
</evidence>
<evidence type="ECO:0000256" key="5">
    <source>
        <dbReference type="ARBA" id="ARBA00023136"/>
    </source>
</evidence>
<comment type="caution">
    <text evidence="7">The sequence shown here is derived from an EMBL/GenBank/DDBJ whole genome shotgun (WGS) entry which is preliminary data.</text>
</comment>
<keyword evidence="4 6" id="KW-1133">Transmembrane helix</keyword>
<dbReference type="InterPro" id="IPR051461">
    <property type="entry name" value="UPF0750_membrane"/>
</dbReference>
<evidence type="ECO:0008006" key="9">
    <source>
        <dbReference type="Google" id="ProtNLM"/>
    </source>
</evidence>
<organism evidence="7 8">
    <name type="scientific">Brevibacterium paucivorans</name>
    <dbReference type="NCBI Taxonomy" id="170994"/>
    <lineage>
        <taxon>Bacteria</taxon>
        <taxon>Bacillati</taxon>
        <taxon>Actinomycetota</taxon>
        <taxon>Actinomycetes</taxon>
        <taxon>Micrococcales</taxon>
        <taxon>Brevibacteriaceae</taxon>
        <taxon>Brevibacterium</taxon>
    </lineage>
</organism>
<dbReference type="EMBL" id="PNHK01000003">
    <property type="protein sequence ID" value="PMD05318.1"/>
    <property type="molecule type" value="Genomic_DNA"/>
</dbReference>
<accession>A0A2N6VMR8</accession>
<dbReference type="PANTHER" id="PTHR33545">
    <property type="entry name" value="UPF0750 MEMBRANE PROTEIN YITT-RELATED"/>
    <property type="match status" value="1"/>
</dbReference>
<comment type="subcellular location">
    <subcellularLocation>
        <location evidence="1">Cell membrane</location>
        <topology evidence="1">Multi-pass membrane protein</topology>
    </subcellularLocation>
</comment>
<evidence type="ECO:0000256" key="2">
    <source>
        <dbReference type="ARBA" id="ARBA00022475"/>
    </source>
</evidence>
<evidence type="ECO:0000313" key="8">
    <source>
        <dbReference type="Proteomes" id="UP000235598"/>
    </source>
</evidence>
<name>A0A2N6VMR8_9MICO</name>
<sequence length="218" mass="23540">MRRSIAEVAVAESAAQNEAEKLKLKHSWAEDLMGLITGCFVASMGLFFLKTAGAVTGGTAGLSLLVSYLVPLPVAWLFPLVNVPFFILAIWKKGWNFTIRTILCVVAVGVLTDFHLLVMNVHVHPVYGVICGNLLAGVGLLILFRHKASLGGVNILALIVQERAGISAGYFQMSFDVLIVLASLFVTPWYIVLLSAGGAVILNLVLAFNHRPGRYMGF</sequence>
<evidence type="ECO:0000256" key="4">
    <source>
        <dbReference type="ARBA" id="ARBA00022989"/>
    </source>
</evidence>
<dbReference type="GO" id="GO:0005886">
    <property type="term" value="C:plasma membrane"/>
    <property type="evidence" value="ECO:0007669"/>
    <property type="project" value="UniProtKB-SubCell"/>
</dbReference>
<dbReference type="AlphaFoldDB" id="A0A2N6VMR8"/>
<dbReference type="Proteomes" id="UP000235598">
    <property type="component" value="Unassembled WGS sequence"/>
</dbReference>
<evidence type="ECO:0000256" key="3">
    <source>
        <dbReference type="ARBA" id="ARBA00022692"/>
    </source>
</evidence>
<feature type="transmembrane region" description="Helical" evidence="6">
    <location>
        <begin position="124"/>
        <end position="144"/>
    </location>
</feature>